<dbReference type="InterPro" id="IPR011991">
    <property type="entry name" value="ArsR-like_HTH"/>
</dbReference>
<dbReference type="SUPFAM" id="SSF46785">
    <property type="entry name" value="Winged helix' DNA-binding domain"/>
    <property type="match status" value="1"/>
</dbReference>
<keyword evidence="1" id="KW-0805">Transcription regulation</keyword>
<evidence type="ECO:0000313" key="5">
    <source>
        <dbReference type="EMBL" id="GAK60323.1"/>
    </source>
</evidence>
<dbReference type="PANTHER" id="PTHR33154">
    <property type="entry name" value="TRANSCRIPTIONAL REGULATOR, ARSR FAMILY"/>
    <property type="match status" value="1"/>
</dbReference>
<dbReference type="InterPro" id="IPR001845">
    <property type="entry name" value="HTH_ArsR_DNA-bd_dom"/>
</dbReference>
<dbReference type="STRING" id="1499967.U27_00214"/>
<evidence type="ECO:0000313" key="6">
    <source>
        <dbReference type="Proteomes" id="UP000030661"/>
    </source>
</evidence>
<dbReference type="Pfam" id="PF01022">
    <property type="entry name" value="HTH_5"/>
    <property type="match status" value="1"/>
</dbReference>
<dbReference type="Proteomes" id="UP000030661">
    <property type="component" value="Unassembled WGS sequence"/>
</dbReference>
<keyword evidence="3" id="KW-0804">Transcription</keyword>
<gene>
    <name evidence="5" type="ORF">U27_00214</name>
</gene>
<dbReference type="InterPro" id="IPR036390">
    <property type="entry name" value="WH_DNA-bd_sf"/>
</dbReference>
<organism evidence="5">
    <name type="scientific">Vecturithrix granuli</name>
    <dbReference type="NCBI Taxonomy" id="1499967"/>
    <lineage>
        <taxon>Bacteria</taxon>
        <taxon>Candidatus Moduliflexota</taxon>
        <taxon>Candidatus Vecturitrichia</taxon>
        <taxon>Candidatus Vecturitrichales</taxon>
        <taxon>Candidatus Vecturitrichaceae</taxon>
        <taxon>Candidatus Vecturithrix</taxon>
    </lineage>
</organism>
<evidence type="ECO:0000256" key="1">
    <source>
        <dbReference type="ARBA" id="ARBA00023015"/>
    </source>
</evidence>
<dbReference type="GO" id="GO:0003677">
    <property type="term" value="F:DNA binding"/>
    <property type="evidence" value="ECO:0007669"/>
    <property type="project" value="UniProtKB-KW"/>
</dbReference>
<accession>A0A081C6W8</accession>
<dbReference type="eggNOG" id="COG4189">
    <property type="taxonomic scope" value="Bacteria"/>
</dbReference>
<dbReference type="AlphaFoldDB" id="A0A081C6W8"/>
<dbReference type="PANTHER" id="PTHR33154:SF38">
    <property type="entry name" value="HTH ARSR-TYPE DOMAIN-CONTAINING PROTEIN"/>
    <property type="match status" value="1"/>
</dbReference>
<evidence type="ECO:0000259" key="4">
    <source>
        <dbReference type="PROSITE" id="PS50987"/>
    </source>
</evidence>
<feature type="domain" description="HTH arsR-type" evidence="4">
    <location>
        <begin position="5"/>
        <end position="100"/>
    </location>
</feature>
<dbReference type="PIRSF" id="PIRSF030050">
    <property type="entry name" value="UCP030050_HTH"/>
    <property type="match status" value="1"/>
</dbReference>
<keyword evidence="2" id="KW-0238">DNA-binding</keyword>
<name>A0A081C6W8_VECG1</name>
<reference evidence="5" key="1">
    <citation type="journal article" date="2015" name="PeerJ">
        <title>First genomic representation of candidate bacterial phylum KSB3 points to enhanced environmental sensing as a trigger of wastewater bulking.</title>
        <authorList>
            <person name="Sekiguchi Y."/>
            <person name="Ohashi A."/>
            <person name="Parks D.H."/>
            <person name="Yamauchi T."/>
            <person name="Tyson G.W."/>
            <person name="Hugenholtz P."/>
        </authorList>
    </citation>
    <scope>NUCLEOTIDE SEQUENCE [LARGE SCALE GENOMIC DNA]</scope>
</reference>
<dbReference type="NCBIfam" id="NF033788">
    <property type="entry name" value="HTH_metalloreg"/>
    <property type="match status" value="1"/>
</dbReference>
<dbReference type="InterPro" id="IPR036388">
    <property type="entry name" value="WH-like_DNA-bd_sf"/>
</dbReference>
<dbReference type="InterPro" id="IPR051081">
    <property type="entry name" value="HTH_MetalResp_TranReg"/>
</dbReference>
<dbReference type="EMBL" id="DF820472">
    <property type="protein sequence ID" value="GAK60323.1"/>
    <property type="molecule type" value="Genomic_DNA"/>
</dbReference>
<evidence type="ECO:0000256" key="2">
    <source>
        <dbReference type="ARBA" id="ARBA00023125"/>
    </source>
</evidence>
<dbReference type="Gene3D" id="1.10.10.10">
    <property type="entry name" value="Winged helix-like DNA-binding domain superfamily/Winged helix DNA-binding domain"/>
    <property type="match status" value="1"/>
</dbReference>
<dbReference type="GO" id="GO:0003700">
    <property type="term" value="F:DNA-binding transcription factor activity"/>
    <property type="evidence" value="ECO:0007669"/>
    <property type="project" value="InterPro"/>
</dbReference>
<dbReference type="InterPro" id="IPR016943">
    <property type="entry name" value="UCP030050_HTH"/>
</dbReference>
<dbReference type="HOGENOM" id="CLU_902760_0_0_0"/>
<proteinExistence type="predicted"/>
<protein>
    <submittedName>
        <fullName evidence="5">Transcriptional regulatory protein</fullName>
    </submittedName>
</protein>
<dbReference type="CDD" id="cd00090">
    <property type="entry name" value="HTH_ARSR"/>
    <property type="match status" value="1"/>
</dbReference>
<dbReference type="SMART" id="SM00418">
    <property type="entry name" value="HTH_ARSR"/>
    <property type="match status" value="1"/>
</dbReference>
<evidence type="ECO:0000256" key="3">
    <source>
        <dbReference type="ARBA" id="ARBA00023163"/>
    </source>
</evidence>
<sequence length="311" mass="34340">MDSRLLMIEAEESFDVLNALASKTRLQILKLLSAQKLNVNDIAEQLNLPQSTISTNITILEKAGVIAVEVAAGKKGSQKICSAPYDEVVVQLPSLKKETKQKVIEVAMPVGLYTDFQVSPPCGLCSIEEIIGFLDVPETFLNPKRAAASLLWFERGFVEYKFPNNLPPNTELDALEISLELCSEAPVTTPETSKNWPSDITIWINEQEIGTWTSPGDFGGDVRGKLTPGWWKLAGSQYGLLKNWKVTHEGAFIDGIKISDITLAQLDIRAHTSVKVRIGIKEQAANSRGINIFGKGFGNHDQDILLKMYLR</sequence>
<dbReference type="PROSITE" id="PS50987">
    <property type="entry name" value="HTH_ARSR_2"/>
    <property type="match status" value="1"/>
</dbReference>
<keyword evidence="6" id="KW-1185">Reference proteome</keyword>